<evidence type="ECO:0000313" key="3">
    <source>
        <dbReference type="Proteomes" id="UP000466442"/>
    </source>
</evidence>
<proteinExistence type="predicted"/>
<feature type="region of interest" description="Disordered" evidence="1">
    <location>
        <begin position="40"/>
        <end position="116"/>
    </location>
</feature>
<dbReference type="EMBL" id="WIXP02000009">
    <property type="protein sequence ID" value="KAF6205043.1"/>
    <property type="molecule type" value="Genomic_DNA"/>
</dbReference>
<organism evidence="2 3">
    <name type="scientific">Apolygus lucorum</name>
    <name type="common">Small green plant bug</name>
    <name type="synonym">Lygocoris lucorum</name>
    <dbReference type="NCBI Taxonomy" id="248454"/>
    <lineage>
        <taxon>Eukaryota</taxon>
        <taxon>Metazoa</taxon>
        <taxon>Ecdysozoa</taxon>
        <taxon>Arthropoda</taxon>
        <taxon>Hexapoda</taxon>
        <taxon>Insecta</taxon>
        <taxon>Pterygota</taxon>
        <taxon>Neoptera</taxon>
        <taxon>Paraneoptera</taxon>
        <taxon>Hemiptera</taxon>
        <taxon>Heteroptera</taxon>
        <taxon>Panheteroptera</taxon>
        <taxon>Cimicomorpha</taxon>
        <taxon>Miridae</taxon>
        <taxon>Mirini</taxon>
        <taxon>Apolygus</taxon>
    </lineage>
</organism>
<protein>
    <recommendedName>
        <fullName evidence="4">DDE Tnp4 domain-containing protein</fullName>
    </recommendedName>
</protein>
<comment type="caution">
    <text evidence="2">The sequence shown here is derived from an EMBL/GenBank/DDBJ whole genome shotgun (WGS) entry which is preliminary data.</text>
</comment>
<sequence length="360" mass="41003">MAYGGWESGQDLDCVDDLDDYQPPTLSPLTSIMDSFRPLYSQNVGGGEEVDCMEEEEEEENPEDDCMEQEEEENPEVDCMEEEEEEDPNVDCMEEEGEEDPEWTPYEPGTPKGFMNRRESVDFDRMQKIRDFRARLINAGLRCGGTPSGYTTVQPFGPPGVAPTQRTRVCSSKVSRRIDFANADRRRPRKPLRYLKKRFNEGMSRLRGPPQLALPQYADECAACGGPRRCYTGIEEPVDYNCQPRVSRPKYPNLDDSAEYIQYAHLTRFEDSDEEGSGGWLYELLSKGITVNLRNVQAIIVACVVLHNMCIEDRRPNDMMDDGANDMVDEGGDVLPPPNGNNQGRLFRDTLIMNHFRHLL</sequence>
<reference evidence="2" key="1">
    <citation type="journal article" date="2021" name="Mol. Ecol. Resour.">
        <title>Apolygus lucorum genome provides insights into omnivorousness and mesophyll feeding.</title>
        <authorList>
            <person name="Liu Y."/>
            <person name="Liu H."/>
            <person name="Wang H."/>
            <person name="Huang T."/>
            <person name="Liu B."/>
            <person name="Yang B."/>
            <person name="Yin L."/>
            <person name="Li B."/>
            <person name="Zhang Y."/>
            <person name="Zhang S."/>
            <person name="Jiang F."/>
            <person name="Zhang X."/>
            <person name="Ren Y."/>
            <person name="Wang B."/>
            <person name="Wang S."/>
            <person name="Lu Y."/>
            <person name="Wu K."/>
            <person name="Fan W."/>
            <person name="Wang G."/>
        </authorList>
    </citation>
    <scope>NUCLEOTIDE SEQUENCE</scope>
    <source>
        <strain evidence="2">12Hb</strain>
    </source>
</reference>
<feature type="compositionally biased region" description="Acidic residues" evidence="1">
    <location>
        <begin position="48"/>
        <end position="102"/>
    </location>
</feature>
<name>A0A6A4JEP6_APOLU</name>
<keyword evidence="3" id="KW-1185">Reference proteome</keyword>
<accession>A0A6A4JEP6</accession>
<evidence type="ECO:0000256" key="1">
    <source>
        <dbReference type="SAM" id="MobiDB-lite"/>
    </source>
</evidence>
<evidence type="ECO:0008006" key="4">
    <source>
        <dbReference type="Google" id="ProtNLM"/>
    </source>
</evidence>
<dbReference type="Proteomes" id="UP000466442">
    <property type="component" value="Linkage Group LG9"/>
</dbReference>
<dbReference type="AlphaFoldDB" id="A0A6A4JEP6"/>
<gene>
    <name evidence="2" type="ORF">GE061_019210</name>
</gene>
<evidence type="ECO:0000313" key="2">
    <source>
        <dbReference type="EMBL" id="KAF6205043.1"/>
    </source>
</evidence>